<name>A0A8E2LC43_9BACI</name>
<evidence type="ECO:0008006" key="4">
    <source>
        <dbReference type="Google" id="ProtNLM"/>
    </source>
</evidence>
<sequence length="169" mass="19689">MKTVSKYCCVLFMILLLLNGCSSSQEKKKDAENMDKEISKYIIDHNKNAYVETEKQFEVHKIYGKTEKKGMVDVYMYSLYEGYNHETMAKPQSGGSRPVFIRLQKDGEKYKVIDYKEPKSGESFVTSIKKMFPSEYAKTTINDSDKAKDLQKMMEKKVNKWLSELKKVD</sequence>
<dbReference type="AlphaFoldDB" id="A0A8E2LC43"/>
<reference evidence="2 3" key="1">
    <citation type="submission" date="2017-01" db="EMBL/GenBank/DDBJ databases">
        <title>Draft genome sequence of Bacillus oleronius.</title>
        <authorList>
            <person name="Allam M."/>
        </authorList>
    </citation>
    <scope>NUCLEOTIDE SEQUENCE [LARGE SCALE GENOMIC DNA]</scope>
    <source>
        <strain evidence="2 3">DSM 9356</strain>
    </source>
</reference>
<protein>
    <recommendedName>
        <fullName evidence="4">Lipoprotein</fullName>
    </recommendedName>
</protein>
<evidence type="ECO:0000313" key="2">
    <source>
        <dbReference type="EMBL" id="OOP66595.1"/>
    </source>
</evidence>
<organism evidence="2 3">
    <name type="scientific">Heyndrickxia oleronia</name>
    <dbReference type="NCBI Taxonomy" id="38875"/>
    <lineage>
        <taxon>Bacteria</taxon>
        <taxon>Bacillati</taxon>
        <taxon>Bacillota</taxon>
        <taxon>Bacilli</taxon>
        <taxon>Bacillales</taxon>
        <taxon>Bacillaceae</taxon>
        <taxon>Heyndrickxia</taxon>
    </lineage>
</organism>
<dbReference type="Proteomes" id="UP000189761">
    <property type="component" value="Unassembled WGS sequence"/>
</dbReference>
<feature type="chain" id="PRO_5038536314" description="Lipoprotein" evidence="1">
    <location>
        <begin position="25"/>
        <end position="169"/>
    </location>
</feature>
<keyword evidence="1" id="KW-0732">Signal</keyword>
<feature type="signal peptide" evidence="1">
    <location>
        <begin position="1"/>
        <end position="24"/>
    </location>
</feature>
<dbReference type="RefSeq" id="WP_078111037.1">
    <property type="nucleotide sequence ID" value="NZ_CP065424.1"/>
</dbReference>
<keyword evidence="3" id="KW-1185">Reference proteome</keyword>
<proteinExistence type="predicted"/>
<dbReference type="EMBL" id="MTLA01000291">
    <property type="protein sequence ID" value="OOP66595.1"/>
    <property type="molecule type" value="Genomic_DNA"/>
</dbReference>
<evidence type="ECO:0000313" key="3">
    <source>
        <dbReference type="Proteomes" id="UP000189761"/>
    </source>
</evidence>
<accession>A0A8E2LC43</accession>
<evidence type="ECO:0000256" key="1">
    <source>
        <dbReference type="SAM" id="SignalP"/>
    </source>
</evidence>
<gene>
    <name evidence="2" type="ORF">BWZ43_20120</name>
</gene>
<comment type="caution">
    <text evidence="2">The sequence shown here is derived from an EMBL/GenBank/DDBJ whole genome shotgun (WGS) entry which is preliminary data.</text>
</comment>